<reference evidence="2 3" key="1">
    <citation type="submission" date="2015-04" db="EMBL/GenBank/DDBJ databases">
        <authorList>
            <person name="Hodson T.S."/>
            <person name="Hyde J.R."/>
            <person name="Schouten J.T."/>
            <person name="Crockett J.T."/>
            <person name="Smith T.A."/>
            <person name="Merrill B.D."/>
            <person name="Crook M.B."/>
            <person name="Griffitts J.S."/>
            <person name="Burnett S.H."/>
            <person name="Grose J.H."/>
            <person name="Breakwell D.P."/>
        </authorList>
    </citation>
    <scope>NUCLEOTIDE SEQUENCE [LARGE SCALE GENOMIC DNA]</scope>
</reference>
<gene>
    <name evidence="2" type="ORF">PHIN3_180</name>
</gene>
<dbReference type="EMBL" id="KR052482">
    <property type="protein sequence ID" value="AKF13443.1"/>
    <property type="molecule type" value="Genomic_DNA"/>
</dbReference>
<protein>
    <submittedName>
        <fullName evidence="2">Appr-1-p processing protein</fullName>
    </submittedName>
</protein>
<organism evidence="2 3">
    <name type="scientific">Sinorhizobium phage phiN3</name>
    <dbReference type="NCBI Taxonomy" id="1647405"/>
    <lineage>
        <taxon>Viruses</taxon>
        <taxon>Duplodnaviria</taxon>
        <taxon>Heunggongvirae</taxon>
        <taxon>Uroviricota</taxon>
        <taxon>Caudoviricetes</taxon>
        <taxon>Emdodecavirus</taxon>
        <taxon>Emdodecavirus N3</taxon>
    </lineage>
</organism>
<dbReference type="GeneID" id="26638914"/>
<evidence type="ECO:0000313" key="3">
    <source>
        <dbReference type="Proteomes" id="UP000202958"/>
    </source>
</evidence>
<accession>A0A0F6SJ21</accession>
<dbReference type="KEGG" id="vg:26638914"/>
<dbReference type="Gene3D" id="3.40.220.10">
    <property type="entry name" value="Leucine Aminopeptidase, subunit E, domain 1"/>
    <property type="match status" value="1"/>
</dbReference>
<dbReference type="InterPro" id="IPR002589">
    <property type="entry name" value="Macro_dom"/>
</dbReference>
<evidence type="ECO:0000313" key="2">
    <source>
        <dbReference type="EMBL" id="AKF13443.1"/>
    </source>
</evidence>
<proteinExistence type="predicted"/>
<evidence type="ECO:0000259" key="1">
    <source>
        <dbReference type="SMART" id="SM00506"/>
    </source>
</evidence>
<sequence>MKITFIDINPPLIYAWKTEGLTAFQGDLFSIDADAVVSPGNSFGFMDGNVDLRISQALGWHVMERLQETIRRDFDGELLVGQAVAIPTDHPTFKYVISAPTMRIPLIITDPIDIYLATRAAVRSAKKIDLDSLNFTGMGTGCGRVRPDVAANMMRKGIEHGLCPPEFPTGWKQAQRDHFAWKQELGL</sequence>
<name>A0A0F6SJ21_9CAUD</name>
<dbReference type="SMART" id="SM00506">
    <property type="entry name" value="A1pp"/>
    <property type="match status" value="1"/>
</dbReference>
<dbReference type="OrthoDB" id="26996at10239"/>
<feature type="domain" description="Macro" evidence="1">
    <location>
        <begin position="20"/>
        <end position="154"/>
    </location>
</feature>
<dbReference type="RefSeq" id="YP_009212420.1">
    <property type="nucleotide sequence ID" value="NC_028945.1"/>
</dbReference>
<dbReference type="Proteomes" id="UP000202958">
    <property type="component" value="Segment"/>
</dbReference>
<dbReference type="InterPro" id="IPR043472">
    <property type="entry name" value="Macro_dom-like"/>
</dbReference>
<dbReference type="SUPFAM" id="SSF52949">
    <property type="entry name" value="Macro domain-like"/>
    <property type="match status" value="1"/>
</dbReference>
<dbReference type="Pfam" id="PF01661">
    <property type="entry name" value="Macro"/>
    <property type="match status" value="1"/>
</dbReference>
<keyword evidence="3" id="KW-1185">Reference proteome</keyword>